<dbReference type="InParanoid" id="A0A673B1T5"/>
<dbReference type="GO" id="GO:0032783">
    <property type="term" value="C:super elongation complex"/>
    <property type="evidence" value="ECO:0007669"/>
    <property type="project" value="TreeGrafter"/>
</dbReference>
<feature type="compositionally biased region" description="Polar residues" evidence="1">
    <location>
        <begin position="81"/>
        <end position="93"/>
    </location>
</feature>
<evidence type="ECO:0000313" key="2">
    <source>
        <dbReference type="Ensembl" id="ENSSORP00005034473.1"/>
    </source>
</evidence>
<keyword evidence="3" id="KW-1185">Reference proteome</keyword>
<proteinExistence type="predicted"/>
<organism evidence="2 3">
    <name type="scientific">Sphaeramia orbicularis</name>
    <name type="common">orbiculate cardinalfish</name>
    <dbReference type="NCBI Taxonomy" id="375764"/>
    <lineage>
        <taxon>Eukaryota</taxon>
        <taxon>Metazoa</taxon>
        <taxon>Chordata</taxon>
        <taxon>Craniata</taxon>
        <taxon>Vertebrata</taxon>
        <taxon>Euteleostomi</taxon>
        <taxon>Actinopterygii</taxon>
        <taxon>Neopterygii</taxon>
        <taxon>Teleostei</taxon>
        <taxon>Neoteleostei</taxon>
        <taxon>Acanthomorphata</taxon>
        <taxon>Gobiaria</taxon>
        <taxon>Kurtiformes</taxon>
        <taxon>Apogonoidei</taxon>
        <taxon>Apogonidae</taxon>
        <taxon>Apogoninae</taxon>
        <taxon>Sphaeramia</taxon>
    </lineage>
</organism>
<dbReference type="Ensembl" id="ENSSORT00005035393.1">
    <property type="protein sequence ID" value="ENSSORP00005034473.1"/>
    <property type="gene ID" value="ENSSORG00005016268.1"/>
</dbReference>
<feature type="compositionally biased region" description="Polar residues" evidence="1">
    <location>
        <begin position="104"/>
        <end position="134"/>
    </location>
</feature>
<dbReference type="Proteomes" id="UP000472271">
    <property type="component" value="Chromosome 12"/>
</dbReference>
<evidence type="ECO:0000256" key="1">
    <source>
        <dbReference type="SAM" id="MobiDB-lite"/>
    </source>
</evidence>
<dbReference type="InterPro" id="IPR007797">
    <property type="entry name" value="AF4/FMR2"/>
</dbReference>
<reference evidence="2" key="3">
    <citation type="submission" date="2025-09" db="UniProtKB">
        <authorList>
            <consortium name="Ensembl"/>
        </authorList>
    </citation>
    <scope>IDENTIFICATION</scope>
</reference>
<sequence>GNRDPSPGGREERNLLRLRAWEQRNQETGQAKELSLVNVPLFGEPYKTTKGDELSDRIRRMLGSYEDNCTVEPLSFPTYETLPQSDQVQSNAEKSSKPPFHNQVCCTSTQSQKGPTSNACPTQPTRTPALSSPIHQEHLSKVPVNHGQDSQFNRSTYQQPKSDAFSDLREPVNLSQEKPAESPDAKPPPFLHSSDHNKTEPKDMHANTFERHQGSAEYPPDSASTTDASVANLTQASKDVSPPHSKNICARPSQTFPPPLSAKQPSAAMTKKPTAYVRPMDGQDQVIGESPELKPSPEPYESFCYCSNKLLVNYSSLSLGKLKETSQPLLQVQHFIFFREMTHSWPPLLTTIHTPCTDEPSKSPFPAKVRDYSCRS</sequence>
<feature type="region of interest" description="Disordered" evidence="1">
    <location>
        <begin position="76"/>
        <end position="269"/>
    </location>
</feature>
<evidence type="ECO:0000313" key="3">
    <source>
        <dbReference type="Proteomes" id="UP000472271"/>
    </source>
</evidence>
<protein>
    <recommendedName>
        <fullName evidence="4">AF4/FMR2 family, member 1</fullName>
    </recommendedName>
</protein>
<reference evidence="2" key="1">
    <citation type="submission" date="2019-06" db="EMBL/GenBank/DDBJ databases">
        <authorList>
            <consortium name="Wellcome Sanger Institute Data Sharing"/>
        </authorList>
    </citation>
    <scope>NUCLEOTIDE SEQUENCE [LARGE SCALE GENOMIC DNA]</scope>
</reference>
<feature type="compositionally biased region" description="Basic and acidic residues" evidence="1">
    <location>
        <begin position="193"/>
        <end position="214"/>
    </location>
</feature>
<dbReference type="GO" id="GO:0010468">
    <property type="term" value="P:regulation of gene expression"/>
    <property type="evidence" value="ECO:0007669"/>
    <property type="project" value="InterPro"/>
</dbReference>
<feature type="compositionally biased region" description="Polar residues" evidence="1">
    <location>
        <begin position="147"/>
        <end position="161"/>
    </location>
</feature>
<reference evidence="2" key="2">
    <citation type="submission" date="2025-08" db="UniProtKB">
        <authorList>
            <consortium name="Ensembl"/>
        </authorList>
    </citation>
    <scope>IDENTIFICATION</scope>
</reference>
<evidence type="ECO:0008006" key="4">
    <source>
        <dbReference type="Google" id="ProtNLM"/>
    </source>
</evidence>
<dbReference type="PANTHER" id="PTHR10528">
    <property type="entry name" value="AF4/FMR2 FAMILY MEMBER"/>
    <property type="match status" value="1"/>
</dbReference>
<dbReference type="AlphaFoldDB" id="A0A673B1T5"/>
<feature type="compositionally biased region" description="Polar residues" evidence="1">
    <location>
        <begin position="222"/>
        <end position="238"/>
    </location>
</feature>
<name>A0A673B1T5_9TELE</name>
<accession>A0A673B1T5</accession>
<dbReference type="Gene3D" id="6.10.250.2670">
    <property type="match status" value="1"/>
</dbReference>
<dbReference type="Pfam" id="PF05110">
    <property type="entry name" value="AF-4"/>
    <property type="match status" value="1"/>
</dbReference>
<dbReference type="PANTHER" id="PTHR10528:SF6">
    <property type="entry name" value="AF4_FMR2 FAMILY MEMBER 1"/>
    <property type="match status" value="1"/>
</dbReference>